<organism evidence="2 3">
    <name type="scientific">Streptomyces ipomoeae 91-03</name>
    <dbReference type="NCBI Taxonomy" id="698759"/>
    <lineage>
        <taxon>Bacteria</taxon>
        <taxon>Bacillati</taxon>
        <taxon>Actinomycetota</taxon>
        <taxon>Actinomycetes</taxon>
        <taxon>Kitasatosporales</taxon>
        <taxon>Streptomycetaceae</taxon>
        <taxon>Streptomyces</taxon>
    </lineage>
</organism>
<comment type="caution">
    <text evidence="2">The sequence shown here is derived from an EMBL/GenBank/DDBJ whole genome shotgun (WGS) entry which is preliminary data.</text>
</comment>
<sequence length="181" mass="18818">YAAASVIPRTMLRSGCLARIAFDFDSPVSGSMACSCATTSTPGASLVNASTMPFVRSRPSSIVLSTRNATFPLPPSSSLAHFAAASPSSVPLSRKLNWMSALWFSSVPPYVTQISPASSAAFAIDSAASKTIGNDTIAGIFWVTQVLRLVAWVSALLASLVVSSLASCFFAAAVESFTRVV</sequence>
<keyword evidence="3" id="KW-1185">Reference proteome</keyword>
<feature type="transmembrane region" description="Helical" evidence="1">
    <location>
        <begin position="149"/>
        <end position="174"/>
    </location>
</feature>
<evidence type="ECO:0000313" key="2">
    <source>
        <dbReference type="EMBL" id="EKX63256.1"/>
    </source>
</evidence>
<feature type="non-terminal residue" evidence="2">
    <location>
        <position position="1"/>
    </location>
</feature>
<gene>
    <name evidence="2" type="ORF">STRIP9103_09734</name>
</gene>
<proteinExistence type="predicted"/>
<keyword evidence="1" id="KW-1133">Transmembrane helix</keyword>
<accession>L1KR35</accession>
<dbReference type="AlphaFoldDB" id="L1KR35"/>
<protein>
    <submittedName>
        <fullName evidence="2">Uncharacterized protein</fullName>
    </submittedName>
</protein>
<dbReference type="Proteomes" id="UP000010411">
    <property type="component" value="Unassembled WGS sequence"/>
</dbReference>
<evidence type="ECO:0000256" key="1">
    <source>
        <dbReference type="SAM" id="Phobius"/>
    </source>
</evidence>
<keyword evidence="1" id="KW-0472">Membrane</keyword>
<dbReference type="EMBL" id="AEJC01000446">
    <property type="protein sequence ID" value="EKX63256.1"/>
    <property type="molecule type" value="Genomic_DNA"/>
</dbReference>
<keyword evidence="1" id="KW-0812">Transmembrane</keyword>
<reference evidence="2 3" key="1">
    <citation type="submission" date="2012-11" db="EMBL/GenBank/DDBJ databases">
        <authorList>
            <person name="Huguet-Tapia J.C."/>
            <person name="Durkin A.S."/>
            <person name="Pettis G.S."/>
            <person name="Badger J.H."/>
        </authorList>
    </citation>
    <scope>NUCLEOTIDE SEQUENCE [LARGE SCALE GENOMIC DNA]</scope>
    <source>
        <strain evidence="2 3">91-03</strain>
    </source>
</reference>
<name>L1KR35_9ACTN</name>
<evidence type="ECO:0000313" key="3">
    <source>
        <dbReference type="Proteomes" id="UP000010411"/>
    </source>
</evidence>